<dbReference type="Proteomes" id="UP000006727">
    <property type="component" value="Chromosome 14"/>
</dbReference>
<protein>
    <recommendedName>
        <fullName evidence="3">Pentatricopeptide repeat-containing protein-mitochondrial domain-containing protein</fullName>
    </recommendedName>
</protein>
<dbReference type="Gene3D" id="1.25.40.10">
    <property type="entry name" value="Tetratricopeptide repeat domain"/>
    <property type="match status" value="2"/>
</dbReference>
<dbReference type="Pfam" id="PF13812">
    <property type="entry name" value="PPR_3"/>
    <property type="match status" value="1"/>
</dbReference>
<dbReference type="InterPro" id="IPR057027">
    <property type="entry name" value="TPR_mt"/>
</dbReference>
<reference evidence="4 5" key="2">
    <citation type="journal article" date="2018" name="Plant J.">
        <title>The Physcomitrella patens chromosome-scale assembly reveals moss genome structure and evolution.</title>
        <authorList>
            <person name="Lang D."/>
            <person name="Ullrich K.K."/>
            <person name="Murat F."/>
            <person name="Fuchs J."/>
            <person name="Jenkins J."/>
            <person name="Haas F.B."/>
            <person name="Piednoel M."/>
            <person name="Gundlach H."/>
            <person name="Van Bel M."/>
            <person name="Meyberg R."/>
            <person name="Vives C."/>
            <person name="Morata J."/>
            <person name="Symeonidi A."/>
            <person name="Hiss M."/>
            <person name="Muchero W."/>
            <person name="Kamisugi Y."/>
            <person name="Saleh O."/>
            <person name="Blanc G."/>
            <person name="Decker E.L."/>
            <person name="van Gessel N."/>
            <person name="Grimwood J."/>
            <person name="Hayes R.D."/>
            <person name="Graham S.W."/>
            <person name="Gunter L.E."/>
            <person name="McDaniel S.F."/>
            <person name="Hoernstein S.N.W."/>
            <person name="Larsson A."/>
            <person name="Li F.W."/>
            <person name="Perroud P.F."/>
            <person name="Phillips J."/>
            <person name="Ranjan P."/>
            <person name="Rokshar D.S."/>
            <person name="Rothfels C.J."/>
            <person name="Schneider L."/>
            <person name="Shu S."/>
            <person name="Stevenson D.W."/>
            <person name="Thummler F."/>
            <person name="Tillich M."/>
            <person name="Villarreal Aguilar J.C."/>
            <person name="Widiez T."/>
            <person name="Wong G.K."/>
            <person name="Wymore A."/>
            <person name="Zhang Y."/>
            <person name="Zimmer A.D."/>
            <person name="Quatrano R.S."/>
            <person name="Mayer K.F.X."/>
            <person name="Goodstein D."/>
            <person name="Casacuberta J.M."/>
            <person name="Vandepoele K."/>
            <person name="Reski R."/>
            <person name="Cuming A.C."/>
            <person name="Tuskan G.A."/>
            <person name="Maumus F."/>
            <person name="Salse J."/>
            <person name="Schmutz J."/>
            <person name="Rensing S.A."/>
        </authorList>
    </citation>
    <scope>NUCLEOTIDE SEQUENCE [LARGE SCALE GENOMIC DNA]</scope>
    <source>
        <strain evidence="4 5">cv. Gransden 2004</strain>
    </source>
</reference>
<keyword evidence="1" id="KW-0677">Repeat</keyword>
<dbReference type="InterPro" id="IPR011990">
    <property type="entry name" value="TPR-like_helical_dom_sf"/>
</dbReference>
<dbReference type="Pfam" id="PF13041">
    <property type="entry name" value="PPR_2"/>
    <property type="match status" value="1"/>
</dbReference>
<accession>A0A7I4ATU3</accession>
<evidence type="ECO:0000256" key="1">
    <source>
        <dbReference type="ARBA" id="ARBA00022737"/>
    </source>
</evidence>
<dbReference type="FunCoup" id="A0A7I4ATU3">
    <property type="interactions" value="2374"/>
</dbReference>
<dbReference type="NCBIfam" id="TIGR00756">
    <property type="entry name" value="PPR"/>
    <property type="match status" value="1"/>
</dbReference>
<reference evidence="4 5" key="1">
    <citation type="journal article" date="2008" name="Science">
        <title>The Physcomitrella genome reveals evolutionary insights into the conquest of land by plants.</title>
        <authorList>
            <person name="Rensing S."/>
            <person name="Lang D."/>
            <person name="Zimmer A."/>
            <person name="Terry A."/>
            <person name="Salamov A."/>
            <person name="Shapiro H."/>
            <person name="Nishiyama T."/>
            <person name="Perroud P.-F."/>
            <person name="Lindquist E."/>
            <person name="Kamisugi Y."/>
            <person name="Tanahashi T."/>
            <person name="Sakakibara K."/>
            <person name="Fujita T."/>
            <person name="Oishi K."/>
            <person name="Shin-I T."/>
            <person name="Kuroki Y."/>
            <person name="Toyoda A."/>
            <person name="Suzuki Y."/>
            <person name="Hashimoto A."/>
            <person name="Yamaguchi K."/>
            <person name="Sugano A."/>
            <person name="Kohara Y."/>
            <person name="Fujiyama A."/>
            <person name="Anterola A."/>
            <person name="Aoki S."/>
            <person name="Ashton N."/>
            <person name="Barbazuk W.B."/>
            <person name="Barker E."/>
            <person name="Bennetzen J."/>
            <person name="Bezanilla M."/>
            <person name="Blankenship R."/>
            <person name="Cho S.H."/>
            <person name="Dutcher S."/>
            <person name="Estelle M."/>
            <person name="Fawcett J.A."/>
            <person name="Gundlach H."/>
            <person name="Hanada K."/>
            <person name="Heyl A."/>
            <person name="Hicks K.A."/>
            <person name="Hugh J."/>
            <person name="Lohr M."/>
            <person name="Mayer K."/>
            <person name="Melkozernov A."/>
            <person name="Murata T."/>
            <person name="Nelson D."/>
            <person name="Pils B."/>
            <person name="Prigge M."/>
            <person name="Reiss B."/>
            <person name="Renner T."/>
            <person name="Rombauts S."/>
            <person name="Rushton P."/>
            <person name="Sanderfoot A."/>
            <person name="Schween G."/>
            <person name="Shiu S.-H."/>
            <person name="Stueber K."/>
            <person name="Theodoulou F.L."/>
            <person name="Tu H."/>
            <person name="Van de Peer Y."/>
            <person name="Verrier P.J."/>
            <person name="Waters E."/>
            <person name="Wood A."/>
            <person name="Yang L."/>
            <person name="Cove D."/>
            <person name="Cuming A."/>
            <person name="Hasebe M."/>
            <person name="Lucas S."/>
            <person name="Mishler D.B."/>
            <person name="Reski R."/>
            <person name="Grigoriev I."/>
            <person name="Quatrano R.S."/>
            <person name="Boore J.L."/>
        </authorList>
    </citation>
    <scope>NUCLEOTIDE SEQUENCE [LARGE SCALE GENOMIC DNA]</scope>
    <source>
        <strain evidence="4 5">cv. Gransden 2004</strain>
    </source>
</reference>
<dbReference type="PANTHER" id="PTHR47205:SF1">
    <property type="entry name" value="OS07G0599000 PROTEIN"/>
    <property type="match status" value="1"/>
</dbReference>
<dbReference type="CDD" id="cd01670">
    <property type="entry name" value="Death"/>
    <property type="match status" value="1"/>
</dbReference>
<evidence type="ECO:0000259" key="3">
    <source>
        <dbReference type="Pfam" id="PF23276"/>
    </source>
</evidence>
<sequence>MALRENLKLICKHLSVRQREMLARSLCSLGGGPHGVVQETGEVEKKDLRLPRLGRARSVCSSAHCAQASSQVEVASAALSPAPGFQALGSAVRKGAGFSVISGFKPISPTDNAAVGELDAIGVAREMSNELSHQKMDETVRIYDEWVKSTDVAGIPKKPNVLVYNLLLHAKLRLGTHPDVLHQIVKEMENEGVTPTLLSYNFLLRSVFRQRDSKAAELILSKMERAGPEAQPDGDAYNFVIALCALNRRIPAALRHMQAMYERNLVPSKITYNEVRSCPPHPNSCCCNEAIGGGSSRTTILHPAHQMTPQIQTLVELVIAATEVDDAECALAALQYLNNQSIPRVAQPLVMDEGSIVAILGTAARTANFALAKEAWDLLKSSVGSARAHNPAACMALVHTLSTSQQFDAALSTLAEMQNQFKIPRNAEELEILSLFSSLRPFTLSLSQMGPTGLDGAYFKLAEMHGSGQSVPLAALNCVILGCAYIWDADRAYQTFESIGNIFGLSPDVHSINALLEAFGKTRKTVEAVKLFEYMNEAGITPDQRSFELMITAHVVNRDMQAASVVLAAMMDAGHIPCREVLYKLWRRCRREGDVKTVEKLRGLLRSWGCRDCVVGDNRQRLISSSAKQTQSGLLHV</sequence>
<feature type="repeat" description="PPR" evidence="2">
    <location>
        <begin position="508"/>
        <end position="542"/>
    </location>
</feature>
<dbReference type="PROSITE" id="PS51375">
    <property type="entry name" value="PPR"/>
    <property type="match status" value="2"/>
</dbReference>
<name>A0A7I4ATU3_PHYPA</name>
<gene>
    <name evidence="4" type="primary">LOC112291842</name>
</gene>
<dbReference type="InterPro" id="IPR044605">
    <property type="entry name" value="At1g26460-like"/>
</dbReference>
<evidence type="ECO:0000313" key="5">
    <source>
        <dbReference type="Proteomes" id="UP000006727"/>
    </source>
</evidence>
<evidence type="ECO:0000313" key="4">
    <source>
        <dbReference type="EnsemblPlants" id="Pp3c14_20030V3.4"/>
    </source>
</evidence>
<organism evidence="4 5">
    <name type="scientific">Physcomitrium patens</name>
    <name type="common">Spreading-leaved earth moss</name>
    <name type="synonym">Physcomitrella patens</name>
    <dbReference type="NCBI Taxonomy" id="3218"/>
    <lineage>
        <taxon>Eukaryota</taxon>
        <taxon>Viridiplantae</taxon>
        <taxon>Streptophyta</taxon>
        <taxon>Embryophyta</taxon>
        <taxon>Bryophyta</taxon>
        <taxon>Bryophytina</taxon>
        <taxon>Bryopsida</taxon>
        <taxon>Funariidae</taxon>
        <taxon>Funariales</taxon>
        <taxon>Funariaceae</taxon>
        <taxon>Physcomitrium</taxon>
    </lineage>
</organism>
<dbReference type="EMBL" id="ABEU02000014">
    <property type="status" value="NOT_ANNOTATED_CDS"/>
    <property type="molecule type" value="Genomic_DNA"/>
</dbReference>
<dbReference type="Pfam" id="PF23276">
    <property type="entry name" value="TPR_24"/>
    <property type="match status" value="1"/>
</dbReference>
<dbReference type="PANTHER" id="PTHR47205">
    <property type="entry name" value="OS07G0599000 PROTEIN"/>
    <property type="match status" value="1"/>
</dbReference>
<dbReference type="InterPro" id="IPR002885">
    <property type="entry name" value="PPR_rpt"/>
</dbReference>
<proteinExistence type="predicted"/>
<feature type="domain" description="Pentatricopeptide repeat-containing protein-mitochondrial" evidence="3">
    <location>
        <begin position="353"/>
        <end position="498"/>
    </location>
</feature>
<reference evidence="4" key="3">
    <citation type="submission" date="2020-12" db="UniProtKB">
        <authorList>
            <consortium name="EnsemblPlants"/>
        </authorList>
    </citation>
    <scope>IDENTIFICATION</scope>
</reference>
<evidence type="ECO:0000256" key="2">
    <source>
        <dbReference type="PROSITE-ProRule" id="PRU00708"/>
    </source>
</evidence>
<keyword evidence="5" id="KW-1185">Reference proteome</keyword>
<dbReference type="EnsemblPlants" id="Pp3c14_20030V3.4">
    <property type="protein sequence ID" value="Pp3c14_20030V3.4"/>
    <property type="gene ID" value="Pp3c14_20030"/>
</dbReference>
<dbReference type="EnsemblPlants" id="Pp3c14_20030V3.2">
    <property type="protein sequence ID" value="Pp3c14_20030V3.2"/>
    <property type="gene ID" value="Pp3c14_20030"/>
</dbReference>
<feature type="repeat" description="PPR" evidence="2">
    <location>
        <begin position="160"/>
        <end position="195"/>
    </location>
</feature>
<dbReference type="Gramene" id="Pp3c14_20030V3.4">
    <property type="protein sequence ID" value="Pp3c14_20030V3.4"/>
    <property type="gene ID" value="Pp3c14_20030"/>
</dbReference>
<dbReference type="OMA" id="LHEFEAT"/>
<dbReference type="OrthoDB" id="185373at2759"/>
<dbReference type="AlphaFoldDB" id="A0A7I4ATU3"/>
<dbReference type="Gramene" id="Pp3c14_20030V3.2">
    <property type="protein sequence ID" value="Pp3c14_20030V3.2"/>
    <property type="gene ID" value="Pp3c14_20030"/>
</dbReference>